<dbReference type="AlphaFoldDB" id="A0AAP0LMD4"/>
<dbReference type="Proteomes" id="UP001428341">
    <property type="component" value="Unassembled WGS sequence"/>
</dbReference>
<accession>A0AAP0LMD4</accession>
<reference evidence="1 2" key="1">
    <citation type="submission" date="2024-05" db="EMBL/GenBank/DDBJ databases">
        <title>Haplotype-resolved chromosome-level genome assembly of Huyou (Citrus changshanensis).</title>
        <authorList>
            <person name="Miao C."/>
            <person name="Chen W."/>
            <person name="Wu Y."/>
            <person name="Wang L."/>
            <person name="Zhao S."/>
            <person name="Grierson D."/>
            <person name="Xu C."/>
            <person name="Chen K."/>
        </authorList>
    </citation>
    <scope>NUCLEOTIDE SEQUENCE [LARGE SCALE GENOMIC DNA]</scope>
    <source>
        <strain evidence="1">01-14</strain>
        <tissue evidence="1">Leaf</tissue>
    </source>
</reference>
<dbReference type="EMBL" id="JBCGBO010000025">
    <property type="protein sequence ID" value="KAK9177463.1"/>
    <property type="molecule type" value="Genomic_DNA"/>
</dbReference>
<protein>
    <submittedName>
        <fullName evidence="1">Uncharacterized protein</fullName>
    </submittedName>
</protein>
<proteinExistence type="predicted"/>
<organism evidence="1 2">
    <name type="scientific">Citrus x changshan-huyou</name>
    <dbReference type="NCBI Taxonomy" id="2935761"/>
    <lineage>
        <taxon>Eukaryota</taxon>
        <taxon>Viridiplantae</taxon>
        <taxon>Streptophyta</taxon>
        <taxon>Embryophyta</taxon>
        <taxon>Tracheophyta</taxon>
        <taxon>Spermatophyta</taxon>
        <taxon>Magnoliopsida</taxon>
        <taxon>eudicotyledons</taxon>
        <taxon>Gunneridae</taxon>
        <taxon>Pentapetalae</taxon>
        <taxon>rosids</taxon>
        <taxon>malvids</taxon>
        <taxon>Sapindales</taxon>
        <taxon>Rutaceae</taxon>
        <taxon>Aurantioideae</taxon>
        <taxon>Citrus</taxon>
    </lineage>
</organism>
<comment type="caution">
    <text evidence="1">The sequence shown here is derived from an EMBL/GenBank/DDBJ whole genome shotgun (WGS) entry which is preliminary data.</text>
</comment>
<sequence>MPVARNCFYWVSIGKNYQEKESFVEFQRDFIETELRGISQCADCEAEKDDEPVEPKKSDLNRKRILAMLFWGLVLVNEDAYKMMDEMGKCGIGPNSRLYDIDALQSRPCRYGNEDLRTDEVKGRAS</sequence>
<evidence type="ECO:0000313" key="1">
    <source>
        <dbReference type="EMBL" id="KAK9177463.1"/>
    </source>
</evidence>
<gene>
    <name evidence="1" type="ORF">WN944_029485</name>
</gene>
<keyword evidence="2" id="KW-1185">Reference proteome</keyword>
<evidence type="ECO:0000313" key="2">
    <source>
        <dbReference type="Proteomes" id="UP001428341"/>
    </source>
</evidence>
<name>A0AAP0LMD4_9ROSI</name>